<evidence type="ECO:0000256" key="2">
    <source>
        <dbReference type="ARBA" id="ARBA00022670"/>
    </source>
</evidence>
<accession>A0ABT3BLH9</accession>
<keyword evidence="9" id="KW-1185">Reference proteome</keyword>
<keyword evidence="3" id="KW-0732">Signal</keyword>
<evidence type="ECO:0000256" key="3">
    <source>
        <dbReference type="ARBA" id="ARBA00022729"/>
    </source>
</evidence>
<dbReference type="Proteomes" id="UP001208690">
    <property type="component" value="Unassembled WGS sequence"/>
</dbReference>
<dbReference type="RefSeq" id="WP_263846636.1">
    <property type="nucleotide sequence ID" value="NZ_JALIEB010000048.1"/>
</dbReference>
<keyword evidence="4 6" id="KW-0378">Hydrolase</keyword>
<evidence type="ECO:0000256" key="1">
    <source>
        <dbReference type="ARBA" id="ARBA00008764"/>
    </source>
</evidence>
<evidence type="ECO:0000313" key="8">
    <source>
        <dbReference type="EMBL" id="MCV3274432.1"/>
    </source>
</evidence>
<organism evidence="8 9">
    <name type="scientific">Roseobacter sinensis</name>
    <dbReference type="NCBI Taxonomy" id="2931391"/>
    <lineage>
        <taxon>Bacteria</taxon>
        <taxon>Pseudomonadati</taxon>
        <taxon>Pseudomonadota</taxon>
        <taxon>Alphaproteobacteria</taxon>
        <taxon>Rhodobacterales</taxon>
        <taxon>Roseobacteraceae</taxon>
        <taxon>Roseobacter</taxon>
    </lineage>
</organism>
<dbReference type="InterPro" id="IPR008256">
    <property type="entry name" value="Peptidase_S1B"/>
</dbReference>
<name>A0ABT3BLH9_9RHOB</name>
<dbReference type="Gene3D" id="2.40.10.10">
    <property type="entry name" value="Trypsin-like serine proteases"/>
    <property type="match status" value="2"/>
</dbReference>
<dbReference type="Gene3D" id="3.40.50.1110">
    <property type="entry name" value="SGNH hydrolase"/>
    <property type="match status" value="1"/>
</dbReference>
<keyword evidence="5 6" id="KW-0720">Serine protease</keyword>
<dbReference type="InterPro" id="IPR036514">
    <property type="entry name" value="SGNH_hydro_sf"/>
</dbReference>
<dbReference type="PANTHER" id="PTHR14389:SF3">
    <property type="entry name" value="PROTEIN FAM111A-LIKE"/>
    <property type="match status" value="1"/>
</dbReference>
<evidence type="ECO:0000256" key="6">
    <source>
        <dbReference type="RuleBase" id="RU004296"/>
    </source>
</evidence>
<dbReference type="InterPro" id="IPR013830">
    <property type="entry name" value="SGNH_hydro"/>
</dbReference>
<keyword evidence="2 6" id="KW-0645">Protease</keyword>
<evidence type="ECO:0000259" key="7">
    <source>
        <dbReference type="Pfam" id="PF13472"/>
    </source>
</evidence>
<gene>
    <name evidence="8" type="ORF">MUB52_23645</name>
</gene>
<dbReference type="InterPro" id="IPR009003">
    <property type="entry name" value="Peptidase_S1_PA"/>
</dbReference>
<evidence type="ECO:0000256" key="5">
    <source>
        <dbReference type="ARBA" id="ARBA00022825"/>
    </source>
</evidence>
<proteinExistence type="inferred from homology"/>
<evidence type="ECO:0000256" key="4">
    <source>
        <dbReference type="ARBA" id="ARBA00022801"/>
    </source>
</evidence>
<comment type="similarity">
    <text evidence="1 6">Belongs to the peptidase S1B family.</text>
</comment>
<dbReference type="Pfam" id="PF13472">
    <property type="entry name" value="Lipase_GDSL_2"/>
    <property type="match status" value="1"/>
</dbReference>
<dbReference type="SUPFAM" id="SSF50494">
    <property type="entry name" value="Trypsin-like serine proteases"/>
    <property type="match status" value="1"/>
</dbReference>
<dbReference type="PRINTS" id="PR00839">
    <property type="entry name" value="V8PROTEASE"/>
</dbReference>
<sequence length="671" mass="74031">MTFDEFRKTFERMLKNEQFEEAESLLEKHARLDEQADVAMPFQAPVVLRQLRMGTEPVPEGQGVIDAVTRMSRRLRNARYARAIEDNPNRLRVLEEGDSWYQYPVFLRDIIDHVAKAFPVYSLSAPGDLVSNMALNGEYIAAIRDQQPDVFLLSGAGNDVLGSGRFRHLLLPYREGAPAEALLDHDRLKQGIGRVMGAYEHIVSTALGAKPDLQIFLHGYDHVIPRKGGGWLGRPLAEKGIPLEIGQEIVKYVLDRFNQELVIFSQNKGKAVHYVDLRGKVGPDPQSWEDELHPTSEGYGRCAEEMITQIRQITGRTEDLTVVSPESRDVDTRGVIAPASISLYDALRLNAAQTVHPPKSERQRGPRNQTDIAEAQRELTELVQAYDQPEPAELVQNRLDYSLKPAGQSFEATIGENNFDEFFVLPRGARVGHAVARIHARRPGGGASYGTGFLIGGGLLMTNNHVLSSREMAEGSIALFNYQYGEDGAPVSPSHFRLRGDVFLTSVGLDYSIVQVEPASTEGTQLDTFGFIELLPLSGKALKKEFVNIIQHPSGDYKKVSLRENVVVGRAREYLYYVTDTMPGSSGSPVLNEEWQLTAIHHMAIPDPSKPGKYRANRGVRISSILADIAKQSSDGSVDAARVQKILEALRSKGPSSLGGLGRGAGAMAAE</sequence>
<dbReference type="InterPro" id="IPR043504">
    <property type="entry name" value="Peptidase_S1_PA_chymotrypsin"/>
</dbReference>
<dbReference type="EC" id="3.4.21.-" evidence="6"/>
<evidence type="ECO:0000313" key="9">
    <source>
        <dbReference type="Proteomes" id="UP001208690"/>
    </source>
</evidence>
<dbReference type="EMBL" id="JALIEB010000048">
    <property type="protein sequence ID" value="MCV3274432.1"/>
    <property type="molecule type" value="Genomic_DNA"/>
</dbReference>
<dbReference type="SUPFAM" id="SSF52266">
    <property type="entry name" value="SGNH hydrolase"/>
    <property type="match status" value="1"/>
</dbReference>
<dbReference type="PANTHER" id="PTHR14389">
    <property type="entry name" value="SI:CH1073-475A24.1"/>
    <property type="match status" value="1"/>
</dbReference>
<dbReference type="Pfam" id="PF13365">
    <property type="entry name" value="Trypsin_2"/>
    <property type="match status" value="1"/>
</dbReference>
<comment type="caution">
    <text evidence="8">The sequence shown here is derived from an EMBL/GenBank/DDBJ whole genome shotgun (WGS) entry which is preliminary data.</text>
</comment>
<feature type="domain" description="SGNH hydrolase-type esterase" evidence="7">
    <location>
        <begin position="115"/>
        <end position="299"/>
    </location>
</feature>
<protein>
    <recommendedName>
        <fullName evidence="6">Serine protease</fullName>
        <ecNumber evidence="6">3.4.21.-</ecNumber>
    </recommendedName>
</protein>
<reference evidence="8 9" key="1">
    <citation type="submission" date="2022-04" db="EMBL/GenBank/DDBJ databases">
        <title>Roseobacter sp. WL0113 is a bacterium isolated from neritic sediment.</title>
        <authorList>
            <person name="Wang L."/>
            <person name="He W."/>
            <person name="Zhang D.-F."/>
        </authorList>
    </citation>
    <scope>NUCLEOTIDE SEQUENCE [LARGE SCALE GENOMIC DNA]</scope>
    <source>
        <strain evidence="8 9">WL0113</strain>
    </source>
</reference>